<evidence type="ECO:0000313" key="2">
    <source>
        <dbReference type="Proteomes" id="UP000269289"/>
    </source>
</evidence>
<dbReference type="PANTHER" id="PTHR43481:SF4">
    <property type="entry name" value="GLYCEROL-1-PHOSPHATE PHOSPHOHYDROLASE 1-RELATED"/>
    <property type="match status" value="1"/>
</dbReference>
<gene>
    <name evidence="1" type="ORF">EBM89_06100</name>
</gene>
<dbReference type="Gene3D" id="1.10.150.240">
    <property type="entry name" value="Putative phosphatase, domain 2"/>
    <property type="match status" value="1"/>
</dbReference>
<dbReference type="Proteomes" id="UP000269289">
    <property type="component" value="Unassembled WGS sequence"/>
</dbReference>
<dbReference type="SUPFAM" id="SSF56784">
    <property type="entry name" value="HAD-like"/>
    <property type="match status" value="1"/>
</dbReference>
<name>A0A3M2JGA7_9CELL</name>
<dbReference type="PANTHER" id="PTHR43481">
    <property type="entry name" value="FRUCTOSE-1-PHOSPHATE PHOSPHATASE"/>
    <property type="match status" value="1"/>
</dbReference>
<dbReference type="Pfam" id="PF00702">
    <property type="entry name" value="Hydrolase"/>
    <property type="match status" value="1"/>
</dbReference>
<dbReference type="RefSeq" id="WP_122148561.1">
    <property type="nucleotide sequence ID" value="NZ_RFFI01000023.1"/>
</dbReference>
<reference evidence="1 2" key="1">
    <citation type="submission" date="2018-10" db="EMBL/GenBank/DDBJ databases">
        <title>Isolation, diversity and antifungal activity of actinobacteria from wheat.</title>
        <authorList>
            <person name="Han C."/>
        </authorList>
    </citation>
    <scope>NUCLEOTIDE SEQUENCE [LARGE SCALE GENOMIC DNA]</scope>
    <source>
        <strain evidence="1 2">NEAU-YY56</strain>
    </source>
</reference>
<organism evidence="1 2">
    <name type="scientific">Cellulomonas triticagri</name>
    <dbReference type="NCBI Taxonomy" id="2483352"/>
    <lineage>
        <taxon>Bacteria</taxon>
        <taxon>Bacillati</taxon>
        <taxon>Actinomycetota</taxon>
        <taxon>Actinomycetes</taxon>
        <taxon>Micrococcales</taxon>
        <taxon>Cellulomonadaceae</taxon>
        <taxon>Cellulomonas</taxon>
    </lineage>
</organism>
<dbReference type="InterPro" id="IPR051806">
    <property type="entry name" value="HAD-like_SPP"/>
</dbReference>
<accession>A0A3M2JGA7</accession>
<dbReference type="GO" id="GO:0050308">
    <property type="term" value="F:sugar-phosphatase activity"/>
    <property type="evidence" value="ECO:0007669"/>
    <property type="project" value="TreeGrafter"/>
</dbReference>
<dbReference type="AlphaFoldDB" id="A0A3M2JGA7"/>
<keyword evidence="2" id="KW-1185">Reference proteome</keyword>
<dbReference type="Gene3D" id="3.40.50.1000">
    <property type="entry name" value="HAD superfamily/HAD-like"/>
    <property type="match status" value="1"/>
</dbReference>
<keyword evidence="1" id="KW-0378">Hydrolase</keyword>
<proteinExistence type="predicted"/>
<comment type="caution">
    <text evidence="1">The sequence shown here is derived from an EMBL/GenBank/DDBJ whole genome shotgun (WGS) entry which is preliminary data.</text>
</comment>
<dbReference type="InterPro" id="IPR006439">
    <property type="entry name" value="HAD-SF_hydro_IA"/>
</dbReference>
<evidence type="ECO:0000313" key="1">
    <source>
        <dbReference type="EMBL" id="RMI13047.1"/>
    </source>
</evidence>
<sequence length="239" mass="24220">MTTPQPAPPAATDAAPARDVLAETFDAVLFDMDGTLISSTGSVERCWLRLAEEFGMPTGPMSPFAFHGVPARAIIDDLLADRPQDVRDAALARVVELEIADVAGIEVLPGAADALAVLAPAGRCAVVTSCGSALAAARFGAVDLVAPPRTVTADDVERGKPDPEPYLRGAAALGVDARRCLVVEDAESGVRSGRAAGAATLALRTTHAAGPGGGADLVVADLGAVRFAVHPDGVRVVAA</sequence>
<dbReference type="OrthoDB" id="9800058at2"/>
<dbReference type="SFLD" id="SFLDS00003">
    <property type="entry name" value="Haloacid_Dehalogenase"/>
    <property type="match status" value="1"/>
</dbReference>
<dbReference type="InterPro" id="IPR023198">
    <property type="entry name" value="PGP-like_dom2"/>
</dbReference>
<dbReference type="InterPro" id="IPR023214">
    <property type="entry name" value="HAD_sf"/>
</dbReference>
<dbReference type="InterPro" id="IPR036412">
    <property type="entry name" value="HAD-like_sf"/>
</dbReference>
<dbReference type="EMBL" id="RFFI01000023">
    <property type="protein sequence ID" value="RMI13047.1"/>
    <property type="molecule type" value="Genomic_DNA"/>
</dbReference>
<protein>
    <submittedName>
        <fullName evidence="1">HAD family hydrolase</fullName>
    </submittedName>
</protein>
<dbReference type="SFLD" id="SFLDG01129">
    <property type="entry name" value="C1.5:_HAD__Beta-PGM__Phosphata"/>
    <property type="match status" value="1"/>
</dbReference>
<dbReference type="NCBIfam" id="TIGR01509">
    <property type="entry name" value="HAD-SF-IA-v3"/>
    <property type="match status" value="1"/>
</dbReference>